<name>A0ABR1VGI6_9PEZI</name>
<dbReference type="RefSeq" id="XP_066717639.1">
    <property type="nucleotide sequence ID" value="XM_066858370.1"/>
</dbReference>
<feature type="compositionally biased region" description="Polar residues" evidence="2">
    <location>
        <begin position="204"/>
        <end position="217"/>
    </location>
</feature>
<feature type="compositionally biased region" description="Low complexity" evidence="2">
    <location>
        <begin position="193"/>
        <end position="203"/>
    </location>
</feature>
<keyword evidence="1" id="KW-0175">Coiled coil</keyword>
<reference evidence="3 4" key="1">
    <citation type="submission" date="2023-01" db="EMBL/GenBank/DDBJ databases">
        <title>Analysis of 21 Apiospora genomes using comparative genomics revels a genus with tremendous synthesis potential of carbohydrate active enzymes and secondary metabolites.</title>
        <authorList>
            <person name="Sorensen T."/>
        </authorList>
    </citation>
    <scope>NUCLEOTIDE SEQUENCE [LARGE SCALE GENOMIC DNA]</scope>
    <source>
        <strain evidence="3 4">CBS 135458</strain>
    </source>
</reference>
<feature type="coiled-coil region" evidence="1">
    <location>
        <begin position="284"/>
        <end position="311"/>
    </location>
</feature>
<organism evidence="3 4">
    <name type="scientific">Apiospora phragmitis</name>
    <dbReference type="NCBI Taxonomy" id="2905665"/>
    <lineage>
        <taxon>Eukaryota</taxon>
        <taxon>Fungi</taxon>
        <taxon>Dikarya</taxon>
        <taxon>Ascomycota</taxon>
        <taxon>Pezizomycotina</taxon>
        <taxon>Sordariomycetes</taxon>
        <taxon>Xylariomycetidae</taxon>
        <taxon>Amphisphaeriales</taxon>
        <taxon>Apiosporaceae</taxon>
        <taxon>Apiospora</taxon>
    </lineage>
</organism>
<keyword evidence="4" id="KW-1185">Reference proteome</keyword>
<comment type="caution">
    <text evidence="3">The sequence shown here is derived from an EMBL/GenBank/DDBJ whole genome shotgun (WGS) entry which is preliminary data.</text>
</comment>
<evidence type="ECO:0000256" key="1">
    <source>
        <dbReference type="SAM" id="Coils"/>
    </source>
</evidence>
<feature type="region of interest" description="Disordered" evidence="2">
    <location>
        <begin position="193"/>
        <end position="223"/>
    </location>
</feature>
<evidence type="ECO:0000313" key="3">
    <source>
        <dbReference type="EMBL" id="KAK8070345.1"/>
    </source>
</evidence>
<dbReference type="GeneID" id="92091433"/>
<evidence type="ECO:0000256" key="2">
    <source>
        <dbReference type="SAM" id="MobiDB-lite"/>
    </source>
</evidence>
<evidence type="ECO:0000313" key="4">
    <source>
        <dbReference type="Proteomes" id="UP001480595"/>
    </source>
</evidence>
<dbReference type="Proteomes" id="UP001480595">
    <property type="component" value="Unassembled WGS sequence"/>
</dbReference>
<gene>
    <name evidence="3" type="ORF">PG994_006961</name>
</gene>
<accession>A0ABR1VGI6</accession>
<proteinExistence type="predicted"/>
<dbReference type="EMBL" id="JAQQWL010000006">
    <property type="protein sequence ID" value="KAK8070345.1"/>
    <property type="molecule type" value="Genomic_DNA"/>
</dbReference>
<sequence length="320" mass="33654">MKSSLPLSAMSLANIGTPRACLEQPPMQLVAGSSVQVSINNGLGKPCSASLVFTDDNFLPVVFSFGRLPCMGTQVAAFDIPIQAPNGDAYLFWKCAGQSAPTCTKAVITNGANNPELIASDQEGKMGCIQEGSSLLTSLFTSVSGSSTFVEPVVSTRQSLSTTFLDTNTHSTSTLGAHPTTWNQPSASMTTFSTMTTQSSSQMPPETTANSPQGPKVTSTASALPSASALSTFPDIMESNSDAILSTMLGHEIGFHNTTKYLLSQSDICCAAWKMAYEAASTDLLDTQLKLAESEEKLRAASAELQQLKTKTSHVLSARA</sequence>
<protein>
    <submittedName>
        <fullName evidence="3">Uncharacterized protein</fullName>
    </submittedName>
</protein>